<feature type="compositionally biased region" description="Low complexity" evidence="5">
    <location>
        <begin position="879"/>
        <end position="888"/>
    </location>
</feature>
<dbReference type="FunFam" id="1.20.1480.20:FF:000001">
    <property type="entry name" value="microtubule-associated serine/threonine-protein kinase 4 isoform X1"/>
    <property type="match status" value="1"/>
</dbReference>
<accession>T1GJC0</accession>
<keyword evidence="4" id="KW-0677">Repeat</keyword>
<proteinExistence type="predicted"/>
<organism evidence="7 8">
    <name type="scientific">Megaselia scalaris</name>
    <name type="common">Humpbacked fly</name>
    <name type="synonym">Phora scalaris</name>
    <dbReference type="NCBI Taxonomy" id="36166"/>
    <lineage>
        <taxon>Eukaryota</taxon>
        <taxon>Metazoa</taxon>
        <taxon>Ecdysozoa</taxon>
        <taxon>Arthropoda</taxon>
        <taxon>Hexapoda</taxon>
        <taxon>Insecta</taxon>
        <taxon>Pterygota</taxon>
        <taxon>Neoptera</taxon>
        <taxon>Endopterygota</taxon>
        <taxon>Diptera</taxon>
        <taxon>Brachycera</taxon>
        <taxon>Muscomorpha</taxon>
        <taxon>Platypezoidea</taxon>
        <taxon>Phoridae</taxon>
        <taxon>Megaseliini</taxon>
        <taxon>Megaselia</taxon>
    </lineage>
</organism>
<evidence type="ECO:0000256" key="5">
    <source>
        <dbReference type="SAM" id="MobiDB-lite"/>
    </source>
</evidence>
<feature type="region of interest" description="Disordered" evidence="5">
    <location>
        <begin position="773"/>
        <end position="931"/>
    </location>
</feature>
<dbReference type="Pfam" id="PF17820">
    <property type="entry name" value="PDZ_6"/>
    <property type="match status" value="1"/>
</dbReference>
<dbReference type="InterPro" id="IPR023142">
    <property type="entry name" value="MAST_pre-PK_dom_sf"/>
</dbReference>
<feature type="compositionally biased region" description="Polar residues" evidence="5">
    <location>
        <begin position="805"/>
        <end position="827"/>
    </location>
</feature>
<dbReference type="GO" id="GO:0004712">
    <property type="term" value="F:protein serine/threonine/tyrosine kinase activity"/>
    <property type="evidence" value="ECO:0007669"/>
    <property type="project" value="InterPro"/>
</dbReference>
<dbReference type="SUPFAM" id="SSF50156">
    <property type="entry name" value="PDZ domain-like"/>
    <property type="match status" value="1"/>
</dbReference>
<comment type="subcellular location">
    <subcellularLocation>
        <location evidence="2">Cell membrane</location>
    </subcellularLocation>
</comment>
<dbReference type="Gene3D" id="2.30.42.10">
    <property type="match status" value="1"/>
</dbReference>
<feature type="domain" description="PDZ" evidence="6">
    <location>
        <begin position="672"/>
        <end position="755"/>
    </location>
</feature>
<feature type="compositionally biased region" description="Polar residues" evidence="5">
    <location>
        <begin position="274"/>
        <end position="283"/>
    </location>
</feature>
<dbReference type="PROSITE" id="PS50106">
    <property type="entry name" value="PDZ"/>
    <property type="match status" value="1"/>
</dbReference>
<dbReference type="InterPro" id="IPR036034">
    <property type="entry name" value="PDZ_sf"/>
</dbReference>
<keyword evidence="3" id="KW-1003">Cell membrane</keyword>
<feature type="region of interest" description="Disordered" evidence="5">
    <location>
        <begin position="274"/>
        <end position="302"/>
    </location>
</feature>
<dbReference type="GO" id="GO:0005102">
    <property type="term" value="F:signaling receptor binding"/>
    <property type="evidence" value="ECO:0007669"/>
    <property type="project" value="TreeGrafter"/>
</dbReference>
<dbReference type="PANTHER" id="PTHR14191:SF27">
    <property type="entry name" value="MICROTUBULE ASSOCIATED SERINE_THREONINE KINASE FAMILY MEMBER 4"/>
    <property type="match status" value="1"/>
</dbReference>
<reference evidence="8" key="1">
    <citation type="submission" date="2013-02" db="EMBL/GenBank/DDBJ databases">
        <authorList>
            <person name="Hughes D."/>
        </authorList>
    </citation>
    <scope>NUCLEOTIDE SEQUENCE</scope>
    <source>
        <strain>Durham</strain>
        <strain evidence="8">NC isolate 2 -- Noor lab</strain>
    </source>
</reference>
<dbReference type="GO" id="GO:0005524">
    <property type="term" value="F:ATP binding"/>
    <property type="evidence" value="ECO:0007669"/>
    <property type="project" value="InterPro"/>
</dbReference>
<evidence type="ECO:0000256" key="4">
    <source>
        <dbReference type="ARBA" id="ARBA00022737"/>
    </source>
</evidence>
<dbReference type="Gene3D" id="3.30.10.30">
    <property type="entry name" value="DYRK"/>
    <property type="match status" value="1"/>
</dbReference>
<keyword evidence="3" id="KW-0472">Membrane</keyword>
<dbReference type="SUPFAM" id="SSF140482">
    <property type="entry name" value="MAST3 pre-PK domain-like"/>
    <property type="match status" value="1"/>
</dbReference>
<evidence type="ECO:0000256" key="1">
    <source>
        <dbReference type="ARBA" id="ARBA00001946"/>
    </source>
</evidence>
<dbReference type="STRING" id="36166.T1GJC0"/>
<name>T1GJC0_MEGSC</name>
<feature type="compositionally biased region" description="Low complexity" evidence="5">
    <location>
        <begin position="325"/>
        <end position="337"/>
    </location>
</feature>
<dbReference type="SMART" id="SM00228">
    <property type="entry name" value="PDZ"/>
    <property type="match status" value="1"/>
</dbReference>
<reference evidence="7" key="2">
    <citation type="submission" date="2015-06" db="UniProtKB">
        <authorList>
            <consortium name="EnsemblMetazoa"/>
        </authorList>
    </citation>
    <scope>IDENTIFICATION</scope>
</reference>
<dbReference type="PANTHER" id="PTHR14191">
    <property type="entry name" value="PDZ DOMAIN CONTAINING PROTEIN"/>
    <property type="match status" value="1"/>
</dbReference>
<feature type="region of interest" description="Disordered" evidence="5">
    <location>
        <begin position="325"/>
        <end position="376"/>
    </location>
</feature>
<dbReference type="Proteomes" id="UP000015102">
    <property type="component" value="Unassembled WGS sequence"/>
</dbReference>
<dbReference type="Pfam" id="PF08926">
    <property type="entry name" value="DUF1908"/>
    <property type="match status" value="2"/>
</dbReference>
<dbReference type="GO" id="GO:0072659">
    <property type="term" value="P:protein localization to plasma membrane"/>
    <property type="evidence" value="ECO:0007669"/>
    <property type="project" value="TreeGrafter"/>
</dbReference>
<dbReference type="InterPro" id="IPR041489">
    <property type="entry name" value="PDZ_6"/>
</dbReference>
<dbReference type="InterPro" id="IPR001478">
    <property type="entry name" value="PDZ"/>
</dbReference>
<dbReference type="CDD" id="cd06705">
    <property type="entry name" value="PDZ_MAST"/>
    <property type="match status" value="1"/>
</dbReference>
<evidence type="ECO:0000313" key="8">
    <source>
        <dbReference type="Proteomes" id="UP000015102"/>
    </source>
</evidence>
<dbReference type="GO" id="GO:0000287">
    <property type="term" value="F:magnesium ion binding"/>
    <property type="evidence" value="ECO:0007669"/>
    <property type="project" value="InterPro"/>
</dbReference>
<dbReference type="InterPro" id="IPR051067">
    <property type="entry name" value="NHER"/>
</dbReference>
<dbReference type="InterPro" id="IPR015022">
    <property type="entry name" value="MAST_pre-PK_dom"/>
</dbReference>
<dbReference type="GO" id="GO:0016324">
    <property type="term" value="C:apical plasma membrane"/>
    <property type="evidence" value="ECO:0007669"/>
    <property type="project" value="TreeGrafter"/>
</dbReference>
<evidence type="ECO:0000256" key="2">
    <source>
        <dbReference type="ARBA" id="ARBA00004236"/>
    </source>
</evidence>
<dbReference type="InterPro" id="IPR042521">
    <property type="entry name" value="DYRK"/>
</dbReference>
<dbReference type="GO" id="GO:0043495">
    <property type="term" value="F:protein-membrane adaptor activity"/>
    <property type="evidence" value="ECO:0007669"/>
    <property type="project" value="TreeGrafter"/>
</dbReference>
<comment type="cofactor">
    <cofactor evidence="1">
        <name>Mg(2+)</name>
        <dbReference type="ChEBI" id="CHEBI:18420"/>
    </cofactor>
</comment>
<dbReference type="EMBL" id="CAQQ02395052">
    <property type="status" value="NOT_ANNOTATED_CDS"/>
    <property type="molecule type" value="Genomic_DNA"/>
</dbReference>
<dbReference type="GO" id="GO:0004674">
    <property type="term" value="F:protein serine/threonine kinase activity"/>
    <property type="evidence" value="ECO:0007669"/>
    <property type="project" value="InterPro"/>
</dbReference>
<evidence type="ECO:0000256" key="3">
    <source>
        <dbReference type="ARBA" id="ARBA00022475"/>
    </source>
</evidence>
<feature type="compositionally biased region" description="Polar residues" evidence="5">
    <location>
        <begin position="896"/>
        <end position="906"/>
    </location>
</feature>
<protein>
    <recommendedName>
        <fullName evidence="6">PDZ domain-containing protein</fullName>
    </recommendedName>
</protein>
<dbReference type="EnsemblMetazoa" id="MESCA003565-RA">
    <property type="protein sequence ID" value="MESCA003565-PA"/>
    <property type="gene ID" value="MESCA003565"/>
</dbReference>
<keyword evidence="8" id="KW-1185">Reference proteome</keyword>
<dbReference type="HOGENOM" id="CLU_307237_0_0_1"/>
<feature type="compositionally biased region" description="Basic and acidic residues" evidence="5">
    <location>
        <begin position="286"/>
        <end position="296"/>
    </location>
</feature>
<dbReference type="FunFam" id="2.30.42.10:FF:000008">
    <property type="entry name" value="microtubule-associated serine/threonine-protein kinase 4 isoform X2"/>
    <property type="match status" value="1"/>
</dbReference>
<evidence type="ECO:0000313" key="7">
    <source>
        <dbReference type="EnsemblMetazoa" id="MESCA003565-PA"/>
    </source>
</evidence>
<dbReference type="Gene3D" id="1.20.1480.20">
    <property type="entry name" value="MAST3 pre-PK domain-like"/>
    <property type="match status" value="1"/>
</dbReference>
<feature type="compositionally biased region" description="Basic and acidic residues" evidence="5">
    <location>
        <begin position="912"/>
        <end position="922"/>
    </location>
</feature>
<sequence>MLQSLRFQLVKAHINENAEESTEMLSIHDKNYDAHIHSQLMLSGQEKIALAEKCPPAYAVTPQEAINFYANKLTATEKIEIFQFPQIFFIGANAKKCLDNNGGYVYVAHDHIAYRRVLRDKNNIIKSIKKTPDNSIDYEDRYFNEPNCEELLAMWRFSKRQARSNELTNEIPAYTRSLRFPHPTMYKPFFFGRIKNALTTSDHKNKTRDRDPKTRMINGKHNNEYLKGKLVGKKKQNTSSENLHHVSSKLSDFFHKKIYQNQTSNLLRMKSSSLGKSAPSIFSPSMEKEKINRTESPRTGSPFNFCPIKRISSCRDSRRWSVASLPSSGYGTTPGSSNLSSVTSSHERLFDAATSNQKQQCRSPRPRSRSLSSPIPYITTSSTDLTNLNTFYKQRFPTATELMEDNLKNFISNYTFAPAPGTSHRDSQPILRFVHHQVLEMARDCLHKSEGRQISSLYFKEMGENLERLIIETREKSPEDASEIYILVRKLLLIISRPARLLECLEFDPVEFYRVLEEEELGREMNLALYISKKLGLKEKLNSASNTLDESGFERLCLADVGGITEDIFNSTEIEENETVFSSFSCFSPMYRKQINELPSTPDKDTSLSSLFLKVPTTPDKENLNSKFLRVPSTPESEGKLVHQKLPFPINFVSNKTLSTPESSQTDSDDVRGPRGFGFTVHTIRVYYGDSDFYTMHHLVMAVDEASPAFESGLRPADLITHVNNEPIQGLLHTQVLQLMFSSGDHVCLHAIPLNQTSIQSGGRRRNFTDIRLARRSASGGTTRQRKPKKDRKERASLFRKISTKRASAENQPTAVSPPTSKTNPRPSTLHGLKHKIHPRQSPPHPHSSVPKATRRKSLGHIPLSPLARTPSPSPLPLSPTRSPSPLTFCQHHYQPGSSNQTQSYSPAGASRTKEVEGRRAASPDFRVSSTTSPLVFVRRSPGTSQLLDAEKGISKKRKLIFC</sequence>
<dbReference type="AlphaFoldDB" id="T1GJC0"/>
<evidence type="ECO:0000259" key="6">
    <source>
        <dbReference type="PROSITE" id="PS50106"/>
    </source>
</evidence>